<dbReference type="InterPro" id="IPR011611">
    <property type="entry name" value="PfkB_dom"/>
</dbReference>
<reference evidence="4 5" key="1">
    <citation type="submission" date="2015-06" db="EMBL/GenBank/DDBJ databases">
        <title>Marinobacter subterrani, a genetically tractable neutrophilic iron-oxidizing strain isolated from the Soudan Iron Mine.</title>
        <authorList>
            <person name="Bonis B.M."/>
            <person name="Gralnick J.A."/>
        </authorList>
    </citation>
    <scope>NUCLEOTIDE SEQUENCE [LARGE SCALE GENOMIC DNA]</scope>
    <source>
        <strain evidence="4 5">JG233</strain>
    </source>
</reference>
<gene>
    <name evidence="4" type="ORF">Msub_13094</name>
</gene>
<evidence type="ECO:0000313" key="5">
    <source>
        <dbReference type="Proteomes" id="UP000036102"/>
    </source>
</evidence>
<dbReference type="EMBL" id="LFBU01000001">
    <property type="protein sequence ID" value="KMQ76880.1"/>
    <property type="molecule type" value="Genomic_DNA"/>
</dbReference>
<dbReference type="OrthoDB" id="9792663at2"/>
<dbReference type="InterPro" id="IPR029056">
    <property type="entry name" value="Ribokinase-like"/>
</dbReference>
<keyword evidence="2 4" id="KW-0418">Kinase</keyword>
<dbReference type="SUPFAM" id="SSF53613">
    <property type="entry name" value="Ribokinase-like"/>
    <property type="match status" value="1"/>
</dbReference>
<name>A0A0J7M7H6_9GAMM</name>
<evidence type="ECO:0000256" key="1">
    <source>
        <dbReference type="ARBA" id="ARBA00022679"/>
    </source>
</evidence>
<dbReference type="PANTHER" id="PTHR10584:SF166">
    <property type="entry name" value="RIBOKINASE"/>
    <property type="match status" value="1"/>
</dbReference>
<dbReference type="Pfam" id="PF00294">
    <property type="entry name" value="PfkB"/>
    <property type="match status" value="1"/>
</dbReference>
<dbReference type="GO" id="GO:0016301">
    <property type="term" value="F:kinase activity"/>
    <property type="evidence" value="ECO:0007669"/>
    <property type="project" value="UniProtKB-KW"/>
</dbReference>
<comment type="caution">
    <text evidence="4">The sequence shown here is derived from an EMBL/GenBank/DDBJ whole genome shotgun (WGS) entry which is preliminary data.</text>
</comment>
<evidence type="ECO:0000313" key="4">
    <source>
        <dbReference type="EMBL" id="KMQ76880.1"/>
    </source>
</evidence>
<dbReference type="STRING" id="1658765.Msub_13094"/>
<protein>
    <submittedName>
        <fullName evidence="4">Sugar or nucleoside kinase, ribokinase family</fullName>
    </submittedName>
</protein>
<evidence type="ECO:0000256" key="2">
    <source>
        <dbReference type="ARBA" id="ARBA00022777"/>
    </source>
</evidence>
<feature type="domain" description="Carbohydrate kinase PfkB" evidence="3">
    <location>
        <begin position="190"/>
        <end position="281"/>
    </location>
</feature>
<organism evidence="4 5">
    <name type="scientific">Marinobacter subterrani</name>
    <dbReference type="NCBI Taxonomy" id="1658765"/>
    <lineage>
        <taxon>Bacteria</taxon>
        <taxon>Pseudomonadati</taxon>
        <taxon>Pseudomonadota</taxon>
        <taxon>Gammaproteobacteria</taxon>
        <taxon>Pseudomonadales</taxon>
        <taxon>Marinobacteraceae</taxon>
        <taxon>Marinobacter</taxon>
    </lineage>
</organism>
<proteinExistence type="predicted"/>
<dbReference type="PATRIC" id="fig|1658765.3.peg.3125"/>
<dbReference type="Gene3D" id="3.40.1190.20">
    <property type="match status" value="1"/>
</dbReference>
<dbReference type="PANTHER" id="PTHR10584">
    <property type="entry name" value="SUGAR KINASE"/>
    <property type="match status" value="1"/>
</dbReference>
<sequence>MTKPILILGGASLDTIIHLPELPSPEPQTLWPSESYRALGSTGAGKSLNLASLGQPVVFHTLLGRDTEGQQIRDALAHPRIRVLEEETDGPTEQHVNLMSADGKRISLFIQPPPEPEHVDWTQAQQALAECSLAVVNILGYTRSALPWLKAAGTPIWTDLHDYDGHNPYHEPFIEAARAIFLSSDNLPDYRTTMERLIHRGKEFVVCTHGSEGATLLTSDGRWLEQPVVSVSGVVDTNGAGDAFFSGFLHRYLQGAELTDCLRGGAIAGALCVTSRELASPDLNTQRLA</sequence>
<dbReference type="PROSITE" id="PS00584">
    <property type="entry name" value="PFKB_KINASES_2"/>
    <property type="match status" value="1"/>
</dbReference>
<dbReference type="InterPro" id="IPR002173">
    <property type="entry name" value="Carboh/pur_kinase_PfkB_CS"/>
</dbReference>
<keyword evidence="5" id="KW-1185">Reference proteome</keyword>
<keyword evidence="1" id="KW-0808">Transferase</keyword>
<evidence type="ECO:0000259" key="3">
    <source>
        <dbReference type="Pfam" id="PF00294"/>
    </source>
</evidence>
<dbReference type="Proteomes" id="UP000036102">
    <property type="component" value="Unassembled WGS sequence"/>
</dbReference>
<accession>A0A0J7M7H6</accession>
<dbReference type="RefSeq" id="WP_048497150.1">
    <property type="nucleotide sequence ID" value="NZ_LFBU01000001.1"/>
</dbReference>
<dbReference type="AlphaFoldDB" id="A0A0J7M7H6"/>